<keyword evidence="2" id="KW-1185">Reference proteome</keyword>
<accession>A0AA51YLN1</accession>
<dbReference type="KEGG" id="mseb:RE474_13570"/>
<protein>
    <submittedName>
        <fullName evidence="1">Phage tail assembly protein</fullName>
    </submittedName>
</protein>
<proteinExistence type="predicted"/>
<dbReference type="RefSeq" id="WP_309310900.1">
    <property type="nucleotide sequence ID" value="NZ_CP133592.1"/>
</dbReference>
<dbReference type="GeneID" id="84233765"/>
<evidence type="ECO:0000313" key="1">
    <source>
        <dbReference type="EMBL" id="WMW25092.1"/>
    </source>
</evidence>
<reference evidence="1 2" key="1">
    <citation type="submission" date="2023-08" db="EMBL/GenBank/DDBJ databases">
        <title>Methanolobus mangrovi sp. nov. and Methanolobus sediminis sp. nov, two novel methylotrophic methanogens isolated from mangrove sediments in China.</title>
        <authorList>
            <person name="Zhou J."/>
        </authorList>
    </citation>
    <scope>NUCLEOTIDE SEQUENCE [LARGE SCALE GENOMIC DNA]</scope>
    <source>
        <strain evidence="1 2">FTZ6</strain>
    </source>
</reference>
<gene>
    <name evidence="1" type="ORF">RE474_13570</name>
</gene>
<evidence type="ECO:0000313" key="2">
    <source>
        <dbReference type="Proteomes" id="UP001182908"/>
    </source>
</evidence>
<sequence>MTFQTEFEFTLPQGYVDEDGNLHKDGIMRLATAADEILPLKDPRVQSNPAYLSVILLSRVITKLGTLHSINTRNIENLFIADMAYLQELYQRINENGSDVIKTVCPKCEHMFDVEVNDQGKC</sequence>
<dbReference type="EMBL" id="CP133592">
    <property type="protein sequence ID" value="WMW25092.1"/>
    <property type="molecule type" value="Genomic_DNA"/>
</dbReference>
<organism evidence="1 2">
    <name type="scientific">Methanolobus sediminis</name>
    <dbReference type="NCBI Taxonomy" id="3072978"/>
    <lineage>
        <taxon>Archaea</taxon>
        <taxon>Methanobacteriati</taxon>
        <taxon>Methanobacteriota</taxon>
        <taxon>Stenosarchaea group</taxon>
        <taxon>Methanomicrobia</taxon>
        <taxon>Methanosarcinales</taxon>
        <taxon>Methanosarcinaceae</taxon>
        <taxon>Methanolobus</taxon>
    </lineage>
</organism>
<dbReference type="AlphaFoldDB" id="A0AA51YLN1"/>
<name>A0AA51YLN1_9EURY</name>
<dbReference type="Proteomes" id="UP001182908">
    <property type="component" value="Chromosome"/>
</dbReference>